<accession>A0ABC8B4M0</accession>
<proteinExistence type="predicted"/>
<dbReference type="AlphaFoldDB" id="A0ABC8B4M0"/>
<dbReference type="EMBL" id="CP017839">
    <property type="protein sequence ID" value="APB01565.1"/>
    <property type="molecule type" value="Genomic_DNA"/>
</dbReference>
<evidence type="ECO:0000313" key="2">
    <source>
        <dbReference type="Proteomes" id="UP000180166"/>
    </source>
</evidence>
<gene>
    <name evidence="1" type="ORF">NS506_07545</name>
</gene>
<dbReference type="SUPFAM" id="SSF160424">
    <property type="entry name" value="BH3703-like"/>
    <property type="match status" value="1"/>
</dbReference>
<organism evidence="1 2">
    <name type="scientific">Nocardia seriolae</name>
    <dbReference type="NCBI Taxonomy" id="37332"/>
    <lineage>
        <taxon>Bacteria</taxon>
        <taxon>Bacillati</taxon>
        <taxon>Actinomycetota</taxon>
        <taxon>Actinomycetes</taxon>
        <taxon>Mycobacteriales</taxon>
        <taxon>Nocardiaceae</taxon>
        <taxon>Nocardia</taxon>
    </lineage>
</organism>
<reference evidence="1 2" key="1">
    <citation type="submission" date="2016-10" db="EMBL/GenBank/DDBJ databases">
        <title>Genome sequence of Nocardia seriolae strain EM150506, isolated from Anguila japonica.</title>
        <authorList>
            <person name="Han H.-J."/>
        </authorList>
    </citation>
    <scope>NUCLEOTIDE SEQUENCE [LARGE SCALE GENOMIC DNA]</scope>
    <source>
        <strain evidence="1 2">EM150506</strain>
    </source>
</reference>
<dbReference type="KEGG" id="nsr:NS506_07545"/>
<protein>
    <submittedName>
        <fullName evidence="1">Uncharacterized protein</fullName>
    </submittedName>
</protein>
<name>A0ABC8B4M0_9NOCA</name>
<dbReference type="RefSeq" id="WP_071344643.1">
    <property type="nucleotide sequence ID" value="NZ_CP017839.1"/>
</dbReference>
<evidence type="ECO:0000313" key="1">
    <source>
        <dbReference type="EMBL" id="APB01565.1"/>
    </source>
</evidence>
<sequence>MTTPTEHTRDQTDVDAALENAGVPADSDPDIGFSLTAPVIDIPQRARSLAHRIAQEVRELGPQGWTRVHAAFALTATGRRSRIVFSDEQDRQLQVPITAELLEFVAEHRRLSADLGDGPWWRLELALTAAGELNVDHDYGDEPFPADQLFAPEDYLADLAAHPRADLPMWLAAYLRHDDRQSRDPRQAADAARADRESGYLPVVSEDDFPDFPLLWARWAAISAAFVAIGSEWGPRLLPSFAWFEGVLRSGSSLYLLPGGRAVLSGGVWNAPELASAYNGRAELPRLYAGAPAWVANPVLNTRAGGGLLTFCYWWERGRWYRGESPGAADLAAAVPGIWTAATTTDVISGLIAEQPTPEQRSAVTEFVAAAELGDVTHSVLTAVFGDAADLDAAHHQLTLAGVARLGPDPLPESEALEAVRHHIRSEVGDNSAYPLDLLRAERLSVGWMVYVPTEPEEIAIDRALYYVADDGVVERTTSSMPASSYLPGLEQRFRQRHS</sequence>
<dbReference type="Proteomes" id="UP000180166">
    <property type="component" value="Chromosome"/>
</dbReference>
<dbReference type="InterPro" id="IPR036170">
    <property type="entry name" value="YezG-like_sf"/>
</dbReference>